<organism evidence="1 2">
    <name type="scientific">Streptomyces kronopolitis</name>
    <dbReference type="NCBI Taxonomy" id="1612435"/>
    <lineage>
        <taxon>Bacteria</taxon>
        <taxon>Bacillati</taxon>
        <taxon>Actinomycetota</taxon>
        <taxon>Actinomycetes</taxon>
        <taxon>Kitasatosporales</taxon>
        <taxon>Streptomycetaceae</taxon>
        <taxon>Streptomyces</taxon>
    </lineage>
</organism>
<dbReference type="EMBL" id="BMND01000008">
    <property type="protein sequence ID" value="GGN43213.1"/>
    <property type="molecule type" value="Genomic_DNA"/>
</dbReference>
<protein>
    <submittedName>
        <fullName evidence="1">Uncharacterized protein</fullName>
    </submittedName>
</protein>
<proteinExistence type="predicted"/>
<dbReference type="Proteomes" id="UP000600080">
    <property type="component" value="Unassembled WGS sequence"/>
</dbReference>
<name>A0ABQ2J9V7_9ACTN</name>
<keyword evidence="2" id="KW-1185">Reference proteome</keyword>
<sequence length="67" mass="7188">MPGDVAEMIEAVYAEPYELADDALADDHEQTNRETGQAAAADAVAIPVPDNVTDLYVVTDREIGPTR</sequence>
<evidence type="ECO:0000313" key="1">
    <source>
        <dbReference type="EMBL" id="GGN43213.1"/>
    </source>
</evidence>
<evidence type="ECO:0000313" key="2">
    <source>
        <dbReference type="Proteomes" id="UP000600080"/>
    </source>
</evidence>
<gene>
    <name evidence="1" type="ORF">GCM10012285_24380</name>
</gene>
<reference evidence="2" key="1">
    <citation type="journal article" date="2019" name="Int. J. Syst. Evol. Microbiol.">
        <title>The Global Catalogue of Microorganisms (GCM) 10K type strain sequencing project: providing services to taxonomists for standard genome sequencing and annotation.</title>
        <authorList>
            <consortium name="The Broad Institute Genomics Platform"/>
            <consortium name="The Broad Institute Genome Sequencing Center for Infectious Disease"/>
            <person name="Wu L."/>
            <person name="Ma J."/>
        </authorList>
    </citation>
    <scope>NUCLEOTIDE SEQUENCE [LARGE SCALE GENOMIC DNA]</scope>
    <source>
        <strain evidence="2">CGMCC 4.7323</strain>
    </source>
</reference>
<accession>A0ABQ2J9V7</accession>
<comment type="caution">
    <text evidence="1">The sequence shown here is derived from an EMBL/GenBank/DDBJ whole genome shotgun (WGS) entry which is preliminary data.</text>
</comment>